<feature type="region of interest" description="Disordered" evidence="7">
    <location>
        <begin position="1"/>
        <end position="21"/>
    </location>
</feature>
<comment type="caution">
    <text evidence="10">The sequence shown here is derived from an EMBL/GenBank/DDBJ whole genome shotgun (WGS) entry which is preliminary data.</text>
</comment>
<evidence type="ECO:0000256" key="1">
    <source>
        <dbReference type="ARBA" id="ARBA00004211"/>
    </source>
</evidence>
<evidence type="ECO:0000259" key="9">
    <source>
        <dbReference type="PROSITE" id="PS50192"/>
    </source>
</evidence>
<sequence length="302" mass="34256">MNRDRLNDLNNSQGDSSRLLDRGQVELTPLAGGSLNQFFQETDVISGKIQQFNSLIQEVDAQFLKNLNVDASPNSPGQKQLEELTQRTNALSNEIYDRLKALSESNKKVNTRADFEARKGRTTTLCTQFKNAVQRFQSIQFSNRQKTKEKTRRIYQIANPNATTEEVERAVDEQHIGQIFSQQLLQSGRMQQAGTTLNALQTRQQEIKQLEENALELARLYQQMEVLIMEQDVQFHQIEQQVDNAAKDLEKGDHLTGEAVKFAYLARKKKWILIGVVLLIIAIILIYGATQGWFKGSGSTAP</sequence>
<dbReference type="GO" id="GO:0048278">
    <property type="term" value="P:vesicle docking"/>
    <property type="evidence" value="ECO:0007669"/>
    <property type="project" value="TreeGrafter"/>
</dbReference>
<evidence type="ECO:0000313" key="11">
    <source>
        <dbReference type="Proteomes" id="UP000807716"/>
    </source>
</evidence>
<feature type="transmembrane region" description="Helical" evidence="8">
    <location>
        <begin position="271"/>
        <end position="294"/>
    </location>
</feature>
<dbReference type="GO" id="GO:0012505">
    <property type="term" value="C:endomembrane system"/>
    <property type="evidence" value="ECO:0007669"/>
    <property type="project" value="TreeGrafter"/>
</dbReference>
<dbReference type="Pfam" id="PF00804">
    <property type="entry name" value="Syntaxin"/>
    <property type="match status" value="1"/>
</dbReference>
<dbReference type="GO" id="GO:0005886">
    <property type="term" value="C:plasma membrane"/>
    <property type="evidence" value="ECO:0007669"/>
    <property type="project" value="TreeGrafter"/>
</dbReference>
<protein>
    <submittedName>
        <fullName evidence="10">Plasma membrane t-SNARE, secretory vesicle fusion</fullName>
    </submittedName>
</protein>
<evidence type="ECO:0000256" key="6">
    <source>
        <dbReference type="SAM" id="Coils"/>
    </source>
</evidence>
<proteinExistence type="inferred from homology"/>
<feature type="domain" description="T-SNARE coiled-coil homology" evidence="9">
    <location>
        <begin position="197"/>
        <end position="259"/>
    </location>
</feature>
<dbReference type="PANTHER" id="PTHR19957:SF307">
    <property type="entry name" value="PROTEIN SSO1-RELATED"/>
    <property type="match status" value="1"/>
</dbReference>
<accession>A0A9P6U415</accession>
<dbReference type="GO" id="GO:0031201">
    <property type="term" value="C:SNARE complex"/>
    <property type="evidence" value="ECO:0007669"/>
    <property type="project" value="TreeGrafter"/>
</dbReference>
<keyword evidence="5 8" id="KW-0472">Membrane</keyword>
<reference evidence="10" key="1">
    <citation type="journal article" date="2020" name="Fungal Divers.">
        <title>Resolving the Mortierellaceae phylogeny through synthesis of multi-gene phylogenetics and phylogenomics.</title>
        <authorList>
            <person name="Vandepol N."/>
            <person name="Liber J."/>
            <person name="Desiro A."/>
            <person name="Na H."/>
            <person name="Kennedy M."/>
            <person name="Barry K."/>
            <person name="Grigoriev I.V."/>
            <person name="Miller A.N."/>
            <person name="O'Donnell K."/>
            <person name="Stajich J.E."/>
            <person name="Bonito G."/>
        </authorList>
    </citation>
    <scope>NUCLEOTIDE SEQUENCE</scope>
    <source>
        <strain evidence="10">BC1065</strain>
    </source>
</reference>
<dbReference type="Gene3D" id="1.20.58.70">
    <property type="match status" value="1"/>
</dbReference>
<keyword evidence="4 8" id="KW-1133">Transmembrane helix</keyword>
<evidence type="ECO:0000256" key="2">
    <source>
        <dbReference type="ARBA" id="ARBA00009063"/>
    </source>
</evidence>
<evidence type="ECO:0000256" key="5">
    <source>
        <dbReference type="ARBA" id="ARBA00023136"/>
    </source>
</evidence>
<keyword evidence="3 8" id="KW-0812">Transmembrane</keyword>
<evidence type="ECO:0000256" key="3">
    <source>
        <dbReference type="ARBA" id="ARBA00022692"/>
    </source>
</evidence>
<dbReference type="SMART" id="SM00503">
    <property type="entry name" value="SynN"/>
    <property type="match status" value="1"/>
</dbReference>
<dbReference type="InterPro" id="IPR000727">
    <property type="entry name" value="T_SNARE_dom"/>
</dbReference>
<dbReference type="PROSITE" id="PS50192">
    <property type="entry name" value="T_SNARE"/>
    <property type="match status" value="1"/>
</dbReference>
<name>A0A9P6U415_9FUNG</name>
<dbReference type="GO" id="GO:0006906">
    <property type="term" value="P:vesicle fusion"/>
    <property type="evidence" value="ECO:0007669"/>
    <property type="project" value="TreeGrafter"/>
</dbReference>
<feature type="coiled-coil region" evidence="6">
    <location>
        <begin position="200"/>
        <end position="227"/>
    </location>
</feature>
<comment type="similarity">
    <text evidence="2">Belongs to the syntaxin family.</text>
</comment>
<dbReference type="InterPro" id="IPR045242">
    <property type="entry name" value="Syntaxin"/>
</dbReference>
<organism evidence="10 11">
    <name type="scientific">Actinomortierella ambigua</name>
    <dbReference type="NCBI Taxonomy" id="1343610"/>
    <lineage>
        <taxon>Eukaryota</taxon>
        <taxon>Fungi</taxon>
        <taxon>Fungi incertae sedis</taxon>
        <taxon>Mucoromycota</taxon>
        <taxon>Mortierellomycotina</taxon>
        <taxon>Mortierellomycetes</taxon>
        <taxon>Mortierellales</taxon>
        <taxon>Mortierellaceae</taxon>
        <taxon>Actinomortierella</taxon>
    </lineage>
</organism>
<dbReference type="GO" id="GO:0006887">
    <property type="term" value="P:exocytosis"/>
    <property type="evidence" value="ECO:0007669"/>
    <property type="project" value="TreeGrafter"/>
</dbReference>
<dbReference type="Pfam" id="PF05739">
    <property type="entry name" value="SNARE"/>
    <property type="match status" value="1"/>
</dbReference>
<evidence type="ECO:0000256" key="4">
    <source>
        <dbReference type="ARBA" id="ARBA00022989"/>
    </source>
</evidence>
<dbReference type="EMBL" id="JAAAJB010000330">
    <property type="protein sequence ID" value="KAG0258286.1"/>
    <property type="molecule type" value="Genomic_DNA"/>
</dbReference>
<dbReference type="GO" id="GO:0006886">
    <property type="term" value="P:intracellular protein transport"/>
    <property type="evidence" value="ECO:0007669"/>
    <property type="project" value="TreeGrafter"/>
</dbReference>
<dbReference type="GO" id="GO:0000149">
    <property type="term" value="F:SNARE binding"/>
    <property type="evidence" value="ECO:0007669"/>
    <property type="project" value="TreeGrafter"/>
</dbReference>
<dbReference type="SUPFAM" id="SSF47661">
    <property type="entry name" value="t-snare proteins"/>
    <property type="match status" value="1"/>
</dbReference>
<dbReference type="InterPro" id="IPR010989">
    <property type="entry name" value="SNARE"/>
</dbReference>
<dbReference type="PANTHER" id="PTHR19957">
    <property type="entry name" value="SYNTAXIN"/>
    <property type="match status" value="1"/>
</dbReference>
<dbReference type="GO" id="GO:0005484">
    <property type="term" value="F:SNAP receptor activity"/>
    <property type="evidence" value="ECO:0007669"/>
    <property type="project" value="TreeGrafter"/>
</dbReference>
<dbReference type="Gene3D" id="1.20.5.110">
    <property type="match status" value="1"/>
</dbReference>
<dbReference type="AlphaFoldDB" id="A0A9P6U415"/>
<keyword evidence="11" id="KW-1185">Reference proteome</keyword>
<gene>
    <name evidence="10" type="primary">SSO2_2</name>
    <name evidence="10" type="ORF">DFQ27_004722</name>
</gene>
<dbReference type="OrthoDB" id="10255013at2759"/>
<evidence type="ECO:0000256" key="7">
    <source>
        <dbReference type="SAM" id="MobiDB-lite"/>
    </source>
</evidence>
<evidence type="ECO:0000256" key="8">
    <source>
        <dbReference type="SAM" id="Phobius"/>
    </source>
</evidence>
<evidence type="ECO:0000313" key="10">
    <source>
        <dbReference type="EMBL" id="KAG0258286.1"/>
    </source>
</evidence>
<keyword evidence="6" id="KW-0175">Coiled coil</keyword>
<dbReference type="InterPro" id="IPR006011">
    <property type="entry name" value="Syntaxin_N"/>
</dbReference>
<dbReference type="Proteomes" id="UP000807716">
    <property type="component" value="Unassembled WGS sequence"/>
</dbReference>
<comment type="subcellular location">
    <subcellularLocation>
        <location evidence="1">Membrane</location>
        <topology evidence="1">Single-pass type IV membrane protein</topology>
    </subcellularLocation>
</comment>